<dbReference type="InterPro" id="IPR036748">
    <property type="entry name" value="MTH938-like_sf"/>
</dbReference>
<dbReference type="InterPro" id="IPR007523">
    <property type="entry name" value="NDUFAF3/AAMDC"/>
</dbReference>
<dbReference type="KEGG" id="pna:Pnap_2233"/>
<protein>
    <recommendedName>
        <fullName evidence="3">Mth938-like domain-containing protein</fullName>
    </recommendedName>
</protein>
<evidence type="ECO:0000313" key="1">
    <source>
        <dbReference type="EMBL" id="ABM37541.1"/>
    </source>
</evidence>
<name>A1VPG3_POLNA</name>
<dbReference type="SUPFAM" id="SSF64076">
    <property type="entry name" value="MTH938-like"/>
    <property type="match status" value="1"/>
</dbReference>
<sequence>MKLQPDRLDVQSILAYGAGWVGLGNNGVAEKIDYSVVIGSRGEKFAWNCASFEQLDAGHFTVLANLKPELVIFGSGKRLRFAPPAFLRGLMEQRIGIETMDTLAACRTYNILAGEGRHVIAALLIEPDAA</sequence>
<dbReference type="Pfam" id="PF04430">
    <property type="entry name" value="DUF498"/>
    <property type="match status" value="1"/>
</dbReference>
<dbReference type="STRING" id="365044.Pnap_2233"/>
<keyword evidence="2" id="KW-1185">Reference proteome</keyword>
<reference evidence="2" key="1">
    <citation type="journal article" date="2009" name="Environ. Microbiol.">
        <title>The genome of Polaromonas naphthalenivorans strain CJ2, isolated from coal tar-contaminated sediment, reveals physiological and metabolic versatility and evolution through extensive horizontal gene transfer.</title>
        <authorList>
            <person name="Yagi J.M."/>
            <person name="Sims D."/>
            <person name="Brettin T."/>
            <person name="Bruce D."/>
            <person name="Madsen E.L."/>
        </authorList>
    </citation>
    <scope>NUCLEOTIDE SEQUENCE [LARGE SCALE GENOMIC DNA]</scope>
    <source>
        <strain evidence="2">CJ2</strain>
    </source>
</reference>
<gene>
    <name evidence="1" type="ordered locus">Pnap_2233</name>
</gene>
<dbReference type="PANTHER" id="PTHR21192">
    <property type="entry name" value="NUCLEAR PROTEIN E3-3"/>
    <property type="match status" value="1"/>
</dbReference>
<accession>A1VPG3</accession>
<dbReference type="CDD" id="cd05560">
    <property type="entry name" value="Xcc1710_like"/>
    <property type="match status" value="1"/>
</dbReference>
<evidence type="ECO:0008006" key="3">
    <source>
        <dbReference type="Google" id="ProtNLM"/>
    </source>
</evidence>
<evidence type="ECO:0000313" key="2">
    <source>
        <dbReference type="Proteomes" id="UP000000644"/>
    </source>
</evidence>
<proteinExistence type="predicted"/>
<dbReference type="eggNOG" id="COG3737">
    <property type="taxonomic scope" value="Bacteria"/>
</dbReference>
<dbReference type="AlphaFoldDB" id="A1VPG3"/>
<dbReference type="RefSeq" id="WP_011801619.1">
    <property type="nucleotide sequence ID" value="NC_008781.1"/>
</dbReference>
<dbReference type="OrthoDB" id="9800373at2"/>
<dbReference type="EMBL" id="CP000529">
    <property type="protein sequence ID" value="ABM37541.1"/>
    <property type="molecule type" value="Genomic_DNA"/>
</dbReference>
<organism evidence="1 2">
    <name type="scientific">Polaromonas naphthalenivorans (strain CJ2)</name>
    <dbReference type="NCBI Taxonomy" id="365044"/>
    <lineage>
        <taxon>Bacteria</taxon>
        <taxon>Pseudomonadati</taxon>
        <taxon>Pseudomonadota</taxon>
        <taxon>Betaproteobacteria</taxon>
        <taxon>Burkholderiales</taxon>
        <taxon>Comamonadaceae</taxon>
        <taxon>Polaromonas</taxon>
    </lineage>
</organism>
<dbReference type="Gene3D" id="3.40.1230.10">
    <property type="entry name" value="MTH938-like"/>
    <property type="match status" value="1"/>
</dbReference>
<dbReference type="PANTHER" id="PTHR21192:SF2">
    <property type="entry name" value="NADH DEHYDROGENASE [UBIQUINONE] 1 ALPHA SUBCOMPLEX ASSEMBLY FACTOR 3"/>
    <property type="match status" value="1"/>
</dbReference>
<dbReference type="Proteomes" id="UP000000644">
    <property type="component" value="Chromosome"/>
</dbReference>
<dbReference type="HOGENOM" id="CLU_074390_2_1_4"/>